<dbReference type="Proteomes" id="UP000638648">
    <property type="component" value="Unassembled WGS sequence"/>
</dbReference>
<dbReference type="InterPro" id="IPR035093">
    <property type="entry name" value="RelE/ParE_toxin_dom_sf"/>
</dbReference>
<accession>A0A927MWT0</accession>
<protein>
    <submittedName>
        <fullName evidence="2">mRNA interferase RelE/StbE</fullName>
    </submittedName>
</protein>
<gene>
    <name evidence="2" type="ORF">HEB94_001585</name>
</gene>
<dbReference type="RefSeq" id="WP_192749221.1">
    <property type="nucleotide sequence ID" value="NZ_BAABJL010000111.1"/>
</dbReference>
<organism evidence="2 3">
    <name type="scientific">Actinopolymorpha pittospori</name>
    <dbReference type="NCBI Taxonomy" id="648752"/>
    <lineage>
        <taxon>Bacteria</taxon>
        <taxon>Bacillati</taxon>
        <taxon>Actinomycetota</taxon>
        <taxon>Actinomycetes</taxon>
        <taxon>Propionibacteriales</taxon>
        <taxon>Actinopolymorphaceae</taxon>
        <taxon>Actinopolymorpha</taxon>
    </lineage>
</organism>
<keyword evidence="3" id="KW-1185">Reference proteome</keyword>
<reference evidence="2" key="1">
    <citation type="submission" date="2020-10" db="EMBL/GenBank/DDBJ databases">
        <title>Sequencing the genomes of 1000 actinobacteria strains.</title>
        <authorList>
            <person name="Klenk H.-P."/>
        </authorList>
    </citation>
    <scope>NUCLEOTIDE SEQUENCE</scope>
    <source>
        <strain evidence="2">DSM 45354</strain>
    </source>
</reference>
<dbReference type="SUPFAM" id="SSF143011">
    <property type="entry name" value="RelE-like"/>
    <property type="match status" value="1"/>
</dbReference>
<proteinExistence type="predicted"/>
<evidence type="ECO:0000313" key="2">
    <source>
        <dbReference type="EMBL" id="MBE1604737.1"/>
    </source>
</evidence>
<dbReference type="InterPro" id="IPR007712">
    <property type="entry name" value="RelE/ParE_toxin"/>
</dbReference>
<name>A0A927MWT0_9ACTN</name>
<comment type="caution">
    <text evidence="2">The sequence shown here is derived from an EMBL/GenBank/DDBJ whole genome shotgun (WGS) entry which is preliminary data.</text>
</comment>
<dbReference type="AlphaFoldDB" id="A0A927MWT0"/>
<keyword evidence="1" id="KW-1277">Toxin-antitoxin system</keyword>
<dbReference type="EMBL" id="JADBEM010000001">
    <property type="protein sequence ID" value="MBE1604737.1"/>
    <property type="molecule type" value="Genomic_DNA"/>
</dbReference>
<evidence type="ECO:0000256" key="1">
    <source>
        <dbReference type="ARBA" id="ARBA00022649"/>
    </source>
</evidence>
<dbReference type="Gene3D" id="3.30.2310.20">
    <property type="entry name" value="RelE-like"/>
    <property type="match status" value="1"/>
</dbReference>
<dbReference type="Pfam" id="PF05016">
    <property type="entry name" value="ParE_toxin"/>
    <property type="match status" value="1"/>
</dbReference>
<sequence>MTYALDWRENALNSLAGYLDDDPTGVGAVFNALDQLTANPYPPYASKIGPAFRMRIGRYRIVYEVDGHAVTVFVIHVGRTI</sequence>
<evidence type="ECO:0000313" key="3">
    <source>
        <dbReference type="Proteomes" id="UP000638648"/>
    </source>
</evidence>